<organism evidence="12">
    <name type="scientific">uncultured bacterium contig00093</name>
    <dbReference type="NCBI Taxonomy" id="1181564"/>
    <lineage>
        <taxon>Bacteria</taxon>
        <taxon>environmental samples</taxon>
    </lineage>
</organism>
<dbReference type="GO" id="GO:0016791">
    <property type="term" value="F:phosphatase activity"/>
    <property type="evidence" value="ECO:0007669"/>
    <property type="project" value="TreeGrafter"/>
</dbReference>
<dbReference type="Gene3D" id="3.30.450.20">
    <property type="entry name" value="PAS domain"/>
    <property type="match status" value="1"/>
</dbReference>
<name>A0A806KEZ2_9BACT</name>
<keyword evidence="7" id="KW-0378">Hydrolase</keyword>
<evidence type="ECO:0000256" key="10">
    <source>
        <dbReference type="SAM" id="Phobius"/>
    </source>
</evidence>
<evidence type="ECO:0000256" key="8">
    <source>
        <dbReference type="ARBA" id="ARBA00022989"/>
    </source>
</evidence>
<dbReference type="Pfam" id="PF13581">
    <property type="entry name" value="HATPase_c_2"/>
    <property type="match status" value="1"/>
</dbReference>
<dbReference type="Gene3D" id="3.30.565.10">
    <property type="entry name" value="Histidine kinase-like ATPase, C-terminal domain"/>
    <property type="match status" value="1"/>
</dbReference>
<evidence type="ECO:0000259" key="11">
    <source>
        <dbReference type="PROSITE" id="PS50885"/>
    </source>
</evidence>
<comment type="subcellular location">
    <subcellularLocation>
        <location evidence="1">Cell membrane</location>
        <topology evidence="1">Multi-pass membrane protein</topology>
    </subcellularLocation>
</comment>
<feature type="transmembrane region" description="Helical" evidence="10">
    <location>
        <begin position="374"/>
        <end position="394"/>
    </location>
</feature>
<dbReference type="SUPFAM" id="SSF158472">
    <property type="entry name" value="HAMP domain-like"/>
    <property type="match status" value="1"/>
</dbReference>
<keyword evidence="9 10" id="KW-0472">Membrane</keyword>
<evidence type="ECO:0000256" key="1">
    <source>
        <dbReference type="ARBA" id="ARBA00004651"/>
    </source>
</evidence>
<dbReference type="SUPFAM" id="SSF81606">
    <property type="entry name" value="PP2C-like"/>
    <property type="match status" value="1"/>
</dbReference>
<dbReference type="InterPro" id="IPR036457">
    <property type="entry name" value="PPM-type-like_dom_sf"/>
</dbReference>
<evidence type="ECO:0000256" key="7">
    <source>
        <dbReference type="ARBA" id="ARBA00022801"/>
    </source>
</evidence>
<evidence type="ECO:0000256" key="2">
    <source>
        <dbReference type="ARBA" id="ARBA00022475"/>
    </source>
</evidence>
<dbReference type="InterPro" id="IPR001932">
    <property type="entry name" value="PPM-type_phosphatase-like_dom"/>
</dbReference>
<accession>A0A806KEZ2</accession>
<dbReference type="InterPro" id="IPR029151">
    <property type="entry name" value="Sensor-like_sf"/>
</dbReference>
<dbReference type="PANTHER" id="PTHR43156">
    <property type="entry name" value="STAGE II SPORULATION PROTEIN E-RELATED"/>
    <property type="match status" value="1"/>
</dbReference>
<keyword evidence="8 10" id="KW-1133">Transmembrane helix</keyword>
<evidence type="ECO:0000256" key="4">
    <source>
        <dbReference type="ARBA" id="ARBA00022679"/>
    </source>
</evidence>
<dbReference type="SMART" id="SM00304">
    <property type="entry name" value="HAMP"/>
    <property type="match status" value="1"/>
</dbReference>
<dbReference type="InterPro" id="IPR003660">
    <property type="entry name" value="HAMP_dom"/>
</dbReference>
<dbReference type="InterPro" id="IPR036890">
    <property type="entry name" value="HATPase_C_sf"/>
</dbReference>
<dbReference type="CDD" id="cd16936">
    <property type="entry name" value="HATPase_RsbW-like"/>
    <property type="match status" value="1"/>
</dbReference>
<dbReference type="AlphaFoldDB" id="A0A806KEZ2"/>
<reference evidence="12" key="1">
    <citation type="submission" date="2012-03" db="EMBL/GenBank/DDBJ databases">
        <title>Functional metagenomics reveals considerable lignocellulase gene clusters in the gut microbiome of a wood-feeding higher termite.</title>
        <authorList>
            <person name="Liu N."/>
        </authorList>
    </citation>
    <scope>NUCLEOTIDE SEQUENCE</scope>
</reference>
<dbReference type="CDD" id="cd06225">
    <property type="entry name" value="HAMP"/>
    <property type="match status" value="1"/>
</dbReference>
<dbReference type="GO" id="GO:0007165">
    <property type="term" value="P:signal transduction"/>
    <property type="evidence" value="ECO:0007669"/>
    <property type="project" value="InterPro"/>
</dbReference>
<feature type="domain" description="HAMP" evidence="11">
    <location>
        <begin position="399"/>
        <end position="451"/>
    </location>
</feature>
<evidence type="ECO:0000256" key="3">
    <source>
        <dbReference type="ARBA" id="ARBA00022553"/>
    </source>
</evidence>
<dbReference type="Pfam" id="PF00672">
    <property type="entry name" value="HAMP"/>
    <property type="match status" value="1"/>
</dbReference>
<sequence>MKKINSIKRKILVSVLGMAIVSLSVFCAVALGGLFGIRSQMQDSSERLGEFAAGNSSRFLEREAVDKLMTKADARARIIHERLQIIAKDVAFFADYASKLYKNADSRPPVPIPYTSSKNHGKLTMQLKSAGGKADYPRIKKEAELLGNLTSAYMSNSDDMDVMTVAVFIGTESGIMVVFDPFSSDTAEFDPRARPWYVGAKERGGAFWTVPYHDASSGKVVVTCAYPVYGAGGKFVGVTGIDVVIGDLNDEIINRDVGEHGYAIVVDGEGILISSKELAKQEGGAYQKKSAYRDGYPEYNSVIKKMTKGETGFEKVVTDKGEKYIAYSPIPATGWSVAIVQPVSEIMGLVTENNAAIDKMTDDTLDYINATIKVIFIIFVVVFAMSIIAVVYFADVMSYKITRPIVTLEECLDRIADGELDTRMELKTGDEIERLGNSVNTMAHELKEYIGNLQKITADKERIGTELNVATNIQAAMLPRVDPPPFPDRSEFDIYASMQPAKEVGGDFYDFFLIDENTLAVVIADVSGKGVPAALFMAITKTLIKNNAQAGRSPGEVFWSVNNMLCENNDNGMFVTAFMGYLDINSGKFTYVNAGHNPPVLRSYGECNFLKVKPGFILAGFENTRFSQDEISLQRGDELFLYTDGVTEATDSQKTMFGDARLIESLYNYVDMPLQETVISIKGDIDKFAKGAEQADDITMLALRYVGAGEESPRDDCAKETVRVSEELSVEAKTENLNAVMDFVTRKLEAAGCLLQLQNQIAIAVEEIFVNIAHYAYSPDAGDVKVRVSINDEIALEFEDSGKPYNPLEKEDPDITKSVQDREVGGLGIFMVKKLMDSVDYRREGDRNVLTLTKKV</sequence>
<dbReference type="CDD" id="cd12912">
    <property type="entry name" value="PDC2_MCP_like"/>
    <property type="match status" value="1"/>
</dbReference>
<keyword evidence="4" id="KW-0808">Transferase</keyword>
<dbReference type="PROSITE" id="PS50885">
    <property type="entry name" value="HAMP"/>
    <property type="match status" value="1"/>
</dbReference>
<dbReference type="GO" id="GO:0005886">
    <property type="term" value="C:plasma membrane"/>
    <property type="evidence" value="ECO:0007669"/>
    <property type="project" value="UniProtKB-SubCell"/>
</dbReference>
<keyword evidence="3" id="KW-0597">Phosphoprotein</keyword>
<dbReference type="CDD" id="cd18773">
    <property type="entry name" value="PDC1_HK_sensor"/>
    <property type="match status" value="1"/>
</dbReference>
<dbReference type="Pfam" id="PF07228">
    <property type="entry name" value="SpoIIE"/>
    <property type="match status" value="1"/>
</dbReference>
<keyword evidence="6" id="KW-0418">Kinase</keyword>
<dbReference type="Pfam" id="PF02743">
    <property type="entry name" value="dCache_1"/>
    <property type="match status" value="1"/>
</dbReference>
<evidence type="ECO:0000256" key="6">
    <source>
        <dbReference type="ARBA" id="ARBA00022777"/>
    </source>
</evidence>
<evidence type="ECO:0000256" key="5">
    <source>
        <dbReference type="ARBA" id="ARBA00022692"/>
    </source>
</evidence>
<evidence type="ECO:0000256" key="9">
    <source>
        <dbReference type="ARBA" id="ARBA00023136"/>
    </source>
</evidence>
<keyword evidence="2" id="KW-1003">Cell membrane</keyword>
<feature type="transmembrane region" description="Helical" evidence="10">
    <location>
        <begin position="12"/>
        <end position="37"/>
    </location>
</feature>
<dbReference type="GO" id="GO:0016301">
    <property type="term" value="F:kinase activity"/>
    <property type="evidence" value="ECO:0007669"/>
    <property type="project" value="UniProtKB-KW"/>
</dbReference>
<dbReference type="Gene3D" id="6.10.340.10">
    <property type="match status" value="1"/>
</dbReference>
<dbReference type="InterPro" id="IPR003594">
    <property type="entry name" value="HATPase_dom"/>
</dbReference>
<dbReference type="PANTHER" id="PTHR43156:SF2">
    <property type="entry name" value="STAGE II SPORULATION PROTEIN E"/>
    <property type="match status" value="1"/>
</dbReference>
<dbReference type="SMART" id="SM00331">
    <property type="entry name" value="PP2C_SIG"/>
    <property type="match status" value="1"/>
</dbReference>
<dbReference type="SUPFAM" id="SSF103190">
    <property type="entry name" value="Sensory domain-like"/>
    <property type="match status" value="1"/>
</dbReference>
<dbReference type="InterPro" id="IPR033479">
    <property type="entry name" value="dCache_1"/>
</dbReference>
<evidence type="ECO:0000313" key="12">
    <source>
        <dbReference type="EMBL" id="AGS53217.1"/>
    </source>
</evidence>
<dbReference type="EMBL" id="JQ844225">
    <property type="protein sequence ID" value="AGS53217.1"/>
    <property type="molecule type" value="Genomic_DNA"/>
</dbReference>
<dbReference type="InterPro" id="IPR052016">
    <property type="entry name" value="Bact_Sigma-Reg"/>
</dbReference>
<keyword evidence="5 10" id="KW-0812">Transmembrane</keyword>
<proteinExistence type="predicted"/>
<dbReference type="Gene3D" id="3.60.40.10">
    <property type="entry name" value="PPM-type phosphatase domain"/>
    <property type="match status" value="1"/>
</dbReference>
<protein>
    <submittedName>
        <fullName evidence="12">Serine phosphatase RsbU</fullName>
    </submittedName>
</protein>